<comment type="similarity">
    <text evidence="1 9">Belongs to the RNase T2 family.</text>
</comment>
<organism evidence="11 12">
    <name type="scientific">Lupinus luteus</name>
    <name type="common">European yellow lupine</name>
    <dbReference type="NCBI Taxonomy" id="3873"/>
    <lineage>
        <taxon>Eukaryota</taxon>
        <taxon>Viridiplantae</taxon>
        <taxon>Streptophyta</taxon>
        <taxon>Embryophyta</taxon>
        <taxon>Tracheophyta</taxon>
        <taxon>Spermatophyta</taxon>
        <taxon>Magnoliopsida</taxon>
        <taxon>eudicotyledons</taxon>
        <taxon>Gunneridae</taxon>
        <taxon>Pentapetalae</taxon>
        <taxon>rosids</taxon>
        <taxon>fabids</taxon>
        <taxon>Fabales</taxon>
        <taxon>Fabaceae</taxon>
        <taxon>Papilionoideae</taxon>
        <taxon>50 kb inversion clade</taxon>
        <taxon>genistoids sensu lato</taxon>
        <taxon>core genistoids</taxon>
        <taxon>Genisteae</taxon>
        <taxon>Lupinus</taxon>
    </lineage>
</organism>
<comment type="function">
    <text evidence="7">May remobilize phosphate, particularly when cells senesce or when phosphate becomes limiting.</text>
</comment>
<dbReference type="CDD" id="cd01061">
    <property type="entry name" value="RNase_T2_euk"/>
    <property type="match status" value="1"/>
</dbReference>
<evidence type="ECO:0000256" key="1">
    <source>
        <dbReference type="ARBA" id="ARBA00007469"/>
    </source>
</evidence>
<comment type="caution">
    <text evidence="11">The sequence shown here is derived from an EMBL/GenBank/DDBJ whole genome shotgun (WGS) entry which is preliminary data.</text>
</comment>
<evidence type="ECO:0000256" key="8">
    <source>
        <dbReference type="PIRSR" id="PIRSR633697-1"/>
    </source>
</evidence>
<dbReference type="GO" id="GO:0006401">
    <property type="term" value="P:RNA catabolic process"/>
    <property type="evidence" value="ECO:0007669"/>
    <property type="project" value="TreeGrafter"/>
</dbReference>
<keyword evidence="2" id="KW-0540">Nuclease</keyword>
<evidence type="ECO:0000256" key="6">
    <source>
        <dbReference type="ARBA" id="ARBA00023239"/>
    </source>
</evidence>
<keyword evidence="12" id="KW-1185">Reference proteome</keyword>
<dbReference type="EMBL" id="CAXHTB010000013">
    <property type="protein sequence ID" value="CAL0318237.1"/>
    <property type="molecule type" value="Genomic_DNA"/>
</dbReference>
<evidence type="ECO:0000256" key="2">
    <source>
        <dbReference type="ARBA" id="ARBA00022722"/>
    </source>
</evidence>
<feature type="active site" evidence="8">
    <location>
        <position position="62"/>
    </location>
</feature>
<dbReference type="InterPro" id="IPR036430">
    <property type="entry name" value="RNase_T2-like_sf"/>
</dbReference>
<dbReference type="InterPro" id="IPR033697">
    <property type="entry name" value="Ribonuclease_T2_eukaryotic"/>
</dbReference>
<sequence length="228" mass="25843">MEFKGSNLIKLLLLTQCLTVLCVSQNYDFFYFVRQWPGSYCNTNRSYCYPTTGKPAADFGIHGLWPNRNDGSYPSNCDPNSQFNPSEVSNITSKLQSHWPTLACPTNNGTRFWAHEWEKHGTCSMSKLNQHDYFELAIKLKQKTDLKQTFRNAGINPNGGPYSLSNMKEAIKKAFGFTPHIDCNVDASGKSQLFQVYMCVNRTGSNFIECPVFPRGGRCKPSIMFPVF</sequence>
<dbReference type="AlphaFoldDB" id="A0AAV1XBE9"/>
<dbReference type="PANTHER" id="PTHR11240:SF72">
    <property type="entry name" value="RIBONUCLEASE 1"/>
    <property type="match status" value="1"/>
</dbReference>
<evidence type="ECO:0000313" key="12">
    <source>
        <dbReference type="Proteomes" id="UP001497480"/>
    </source>
</evidence>
<dbReference type="GO" id="GO:0033897">
    <property type="term" value="F:ribonuclease T2 activity"/>
    <property type="evidence" value="ECO:0007669"/>
    <property type="project" value="InterPro"/>
</dbReference>
<dbReference type="InterPro" id="IPR033130">
    <property type="entry name" value="RNase_T2_His_AS_2"/>
</dbReference>
<evidence type="ECO:0000256" key="3">
    <source>
        <dbReference type="ARBA" id="ARBA00022759"/>
    </source>
</evidence>
<dbReference type="FunFam" id="3.90.730.10:FF:000003">
    <property type="entry name" value="Ribonuclease 3"/>
    <property type="match status" value="1"/>
</dbReference>
<gene>
    <name evidence="11" type="ORF">LLUT_LOCUS19297</name>
</gene>
<evidence type="ECO:0000256" key="9">
    <source>
        <dbReference type="RuleBase" id="RU004328"/>
    </source>
</evidence>
<keyword evidence="10" id="KW-0732">Signal</keyword>
<name>A0AAV1XBE9_LUPLU</name>
<feature type="chain" id="PRO_5043483285" evidence="10">
    <location>
        <begin position="25"/>
        <end position="228"/>
    </location>
</feature>
<keyword evidence="3" id="KW-0255">Endonuclease</keyword>
<dbReference type="InterPro" id="IPR018188">
    <property type="entry name" value="RNase_T2_His_AS_1"/>
</dbReference>
<evidence type="ECO:0000313" key="11">
    <source>
        <dbReference type="EMBL" id="CAL0318237.1"/>
    </source>
</evidence>
<dbReference type="PROSITE" id="PS00530">
    <property type="entry name" value="RNASE_T2_1"/>
    <property type="match status" value="1"/>
</dbReference>
<protein>
    <submittedName>
        <fullName evidence="11">Uncharacterized protein</fullName>
    </submittedName>
</protein>
<keyword evidence="6" id="KW-0456">Lyase</keyword>
<dbReference type="GO" id="GO:0003723">
    <property type="term" value="F:RNA binding"/>
    <property type="evidence" value="ECO:0007669"/>
    <property type="project" value="InterPro"/>
</dbReference>
<dbReference type="GO" id="GO:0005576">
    <property type="term" value="C:extracellular region"/>
    <property type="evidence" value="ECO:0007669"/>
    <property type="project" value="TreeGrafter"/>
</dbReference>
<feature type="active site" evidence="8">
    <location>
        <position position="116"/>
    </location>
</feature>
<dbReference type="InterPro" id="IPR001568">
    <property type="entry name" value="RNase_T2-like"/>
</dbReference>
<keyword evidence="5" id="KW-1015">Disulfide bond</keyword>
<dbReference type="PROSITE" id="PS00531">
    <property type="entry name" value="RNASE_T2_2"/>
    <property type="match status" value="1"/>
</dbReference>
<dbReference type="SUPFAM" id="SSF55895">
    <property type="entry name" value="Ribonuclease Rh-like"/>
    <property type="match status" value="1"/>
</dbReference>
<feature type="active site" evidence="8">
    <location>
        <position position="120"/>
    </location>
</feature>
<dbReference type="Pfam" id="PF00445">
    <property type="entry name" value="Ribonuclease_T2"/>
    <property type="match status" value="1"/>
</dbReference>
<dbReference type="Proteomes" id="UP001497480">
    <property type="component" value="Unassembled WGS sequence"/>
</dbReference>
<proteinExistence type="inferred from homology"/>
<keyword evidence="4" id="KW-0378">Hydrolase</keyword>
<evidence type="ECO:0000256" key="7">
    <source>
        <dbReference type="ARBA" id="ARBA00054578"/>
    </source>
</evidence>
<dbReference type="GO" id="GO:0016787">
    <property type="term" value="F:hydrolase activity"/>
    <property type="evidence" value="ECO:0007669"/>
    <property type="project" value="UniProtKB-KW"/>
</dbReference>
<dbReference type="Gene3D" id="3.90.730.10">
    <property type="entry name" value="Ribonuclease T2-like"/>
    <property type="match status" value="1"/>
</dbReference>
<evidence type="ECO:0000256" key="4">
    <source>
        <dbReference type="ARBA" id="ARBA00022801"/>
    </source>
</evidence>
<feature type="signal peptide" evidence="10">
    <location>
        <begin position="1"/>
        <end position="24"/>
    </location>
</feature>
<evidence type="ECO:0000256" key="10">
    <source>
        <dbReference type="SAM" id="SignalP"/>
    </source>
</evidence>
<dbReference type="PANTHER" id="PTHR11240">
    <property type="entry name" value="RIBONUCLEASE T2"/>
    <property type="match status" value="1"/>
</dbReference>
<evidence type="ECO:0000256" key="5">
    <source>
        <dbReference type="ARBA" id="ARBA00023157"/>
    </source>
</evidence>
<accession>A0AAV1XBE9</accession>
<reference evidence="11 12" key="1">
    <citation type="submission" date="2024-03" db="EMBL/GenBank/DDBJ databases">
        <authorList>
            <person name="Martinez-Hernandez J."/>
        </authorList>
    </citation>
    <scope>NUCLEOTIDE SEQUENCE [LARGE SCALE GENOMIC DNA]</scope>
</reference>